<dbReference type="PANTHER" id="PTHR18916:SF44">
    <property type="entry name" value="CAP-GLY DOMAIN-CONTAINING LINKER PROTEIN 1"/>
    <property type="match status" value="1"/>
</dbReference>
<dbReference type="GO" id="GO:0031116">
    <property type="term" value="P:positive regulation of microtubule polymerization"/>
    <property type="evidence" value="ECO:0007669"/>
    <property type="project" value="TreeGrafter"/>
</dbReference>
<dbReference type="Proteomes" id="UP001205998">
    <property type="component" value="Unassembled WGS sequence"/>
</dbReference>
<dbReference type="GO" id="GO:0051010">
    <property type="term" value="F:microtubule plus-end binding"/>
    <property type="evidence" value="ECO:0007669"/>
    <property type="project" value="TreeGrafter"/>
</dbReference>
<feature type="coiled-coil region" evidence="1">
    <location>
        <begin position="5"/>
        <end position="116"/>
    </location>
</feature>
<keyword evidence="1" id="KW-0175">Coiled coil</keyword>
<organism evidence="2 3">
    <name type="scientific">Silurus asotus</name>
    <name type="common">Amur catfish</name>
    <name type="synonym">Parasilurus asotus</name>
    <dbReference type="NCBI Taxonomy" id="30991"/>
    <lineage>
        <taxon>Eukaryota</taxon>
        <taxon>Metazoa</taxon>
        <taxon>Chordata</taxon>
        <taxon>Craniata</taxon>
        <taxon>Vertebrata</taxon>
        <taxon>Euteleostomi</taxon>
        <taxon>Actinopterygii</taxon>
        <taxon>Neopterygii</taxon>
        <taxon>Teleostei</taxon>
        <taxon>Ostariophysi</taxon>
        <taxon>Siluriformes</taxon>
        <taxon>Siluridae</taxon>
        <taxon>Silurus</taxon>
    </lineage>
</organism>
<dbReference type="GO" id="GO:0005938">
    <property type="term" value="C:cell cortex"/>
    <property type="evidence" value="ECO:0007669"/>
    <property type="project" value="TreeGrafter"/>
</dbReference>
<gene>
    <name evidence="2" type="ORF">C0J50_12667</name>
</gene>
<feature type="non-terminal residue" evidence="2">
    <location>
        <position position="1"/>
    </location>
</feature>
<accession>A0AAD5FVT6</accession>
<sequence>MEAKLDQLRRLVETADREKVELLNQLEEEKRKVEDLQFRVEEAYITKGDLETQTKLEHAHIKELEQSLLFEKTKADKLQRELEDTRVATVSERSRIMELEKEVSELQLRLRAQRAEAGSGSPPLQDKK</sequence>
<dbReference type="AlphaFoldDB" id="A0AAD5FVT6"/>
<proteinExistence type="predicted"/>
<evidence type="ECO:0000256" key="1">
    <source>
        <dbReference type="SAM" id="Coils"/>
    </source>
</evidence>
<dbReference type="GO" id="GO:0035371">
    <property type="term" value="C:microtubule plus-end"/>
    <property type="evidence" value="ECO:0007669"/>
    <property type="project" value="TreeGrafter"/>
</dbReference>
<protein>
    <submittedName>
        <fullName evidence="2">CAP-Gly domain-containing linker protein 1</fullName>
    </submittedName>
</protein>
<dbReference type="GO" id="GO:0031122">
    <property type="term" value="P:cytoplasmic microtubule organization"/>
    <property type="evidence" value="ECO:0007669"/>
    <property type="project" value="TreeGrafter"/>
</dbReference>
<evidence type="ECO:0000313" key="2">
    <source>
        <dbReference type="EMBL" id="KAI5629802.1"/>
    </source>
</evidence>
<evidence type="ECO:0000313" key="3">
    <source>
        <dbReference type="Proteomes" id="UP001205998"/>
    </source>
</evidence>
<dbReference type="EMBL" id="MU533154">
    <property type="protein sequence ID" value="KAI5629802.1"/>
    <property type="molecule type" value="Genomic_DNA"/>
</dbReference>
<reference evidence="2" key="1">
    <citation type="submission" date="2018-07" db="EMBL/GenBank/DDBJ databases">
        <title>Comparative genomics of catfishes provides insights into carnivory and benthic adaptation.</title>
        <authorList>
            <person name="Zhang Y."/>
            <person name="Wang D."/>
            <person name="Peng Z."/>
            <person name="Zheng S."/>
            <person name="Shao F."/>
            <person name="Tao W."/>
        </authorList>
    </citation>
    <scope>NUCLEOTIDE SEQUENCE</scope>
    <source>
        <strain evidence="2">Chongqing</strain>
    </source>
</reference>
<keyword evidence="3" id="KW-1185">Reference proteome</keyword>
<dbReference type="PANTHER" id="PTHR18916">
    <property type="entry name" value="DYNACTIN 1-RELATED MICROTUBULE-BINDING"/>
    <property type="match status" value="1"/>
</dbReference>
<name>A0AAD5FVT6_SILAS</name>
<dbReference type="GO" id="GO:0005634">
    <property type="term" value="C:nucleus"/>
    <property type="evidence" value="ECO:0007669"/>
    <property type="project" value="TreeGrafter"/>
</dbReference>
<comment type="caution">
    <text evidence="2">The sequence shown here is derived from an EMBL/GenBank/DDBJ whole genome shotgun (WGS) entry which is preliminary data.</text>
</comment>